<evidence type="ECO:0000256" key="3">
    <source>
        <dbReference type="ARBA" id="ARBA00049357"/>
    </source>
</evidence>
<dbReference type="SUPFAM" id="SSF53323">
    <property type="entry name" value="Pyruvate-ferredoxin oxidoreductase, PFOR, domain III"/>
    <property type="match status" value="1"/>
</dbReference>
<accession>A0A7C5LBF9</accession>
<dbReference type="InterPro" id="IPR017896">
    <property type="entry name" value="4Fe4S_Fe-S-bd"/>
</dbReference>
<organism evidence="5">
    <name type="scientific">Caldiarchaeum subterraneum</name>
    <dbReference type="NCBI Taxonomy" id="311458"/>
    <lineage>
        <taxon>Archaea</taxon>
        <taxon>Nitrososphaerota</taxon>
        <taxon>Candidatus Caldarchaeales</taxon>
        <taxon>Candidatus Caldarchaeaceae</taxon>
        <taxon>Candidatus Caldarchaeum</taxon>
    </lineage>
</organism>
<comment type="catalytic activity">
    <reaction evidence="3">
        <text>2 oxidized [2Fe-2S]-[ferredoxin] + pyruvate + CoA = 2 reduced [2Fe-2S]-[ferredoxin] + acetyl-CoA + CO2 + H(+)</text>
        <dbReference type="Rhea" id="RHEA:12765"/>
        <dbReference type="Rhea" id="RHEA-COMP:10000"/>
        <dbReference type="Rhea" id="RHEA-COMP:10001"/>
        <dbReference type="ChEBI" id="CHEBI:15361"/>
        <dbReference type="ChEBI" id="CHEBI:15378"/>
        <dbReference type="ChEBI" id="CHEBI:16526"/>
        <dbReference type="ChEBI" id="CHEBI:33737"/>
        <dbReference type="ChEBI" id="CHEBI:33738"/>
        <dbReference type="ChEBI" id="CHEBI:57287"/>
        <dbReference type="ChEBI" id="CHEBI:57288"/>
        <dbReference type="EC" id="1.2.7.1"/>
    </reaction>
</comment>
<dbReference type="PROSITE" id="PS51379">
    <property type="entry name" value="4FE4S_FER_2"/>
    <property type="match status" value="2"/>
</dbReference>
<reference evidence="5" key="1">
    <citation type="journal article" date="2020" name="mSystems">
        <title>Genome- and Community-Level Interaction Insights into Carbon Utilization and Element Cycling Functions of Hydrothermarchaeota in Hydrothermal Sediment.</title>
        <authorList>
            <person name="Zhou Z."/>
            <person name="Liu Y."/>
            <person name="Xu W."/>
            <person name="Pan J."/>
            <person name="Luo Z.H."/>
            <person name="Li M."/>
        </authorList>
    </citation>
    <scope>NUCLEOTIDE SEQUENCE [LARGE SCALE GENOMIC DNA]</scope>
    <source>
        <strain evidence="5">SpSt-1056</strain>
    </source>
</reference>
<gene>
    <name evidence="5" type="ORF">ENM11_07770</name>
</gene>
<dbReference type="InterPro" id="IPR051626">
    <property type="entry name" value="Oxidoreductase_gamma_subunit"/>
</dbReference>
<dbReference type="GO" id="GO:0051539">
    <property type="term" value="F:4 iron, 4 sulfur cluster binding"/>
    <property type="evidence" value="ECO:0007669"/>
    <property type="project" value="InterPro"/>
</dbReference>
<evidence type="ECO:0000313" key="5">
    <source>
        <dbReference type="EMBL" id="HHK69024.1"/>
    </source>
</evidence>
<feature type="domain" description="4Fe-4S ferredoxin-type" evidence="4">
    <location>
        <begin position="229"/>
        <end position="258"/>
    </location>
</feature>
<evidence type="ECO:0000256" key="2">
    <source>
        <dbReference type="ARBA" id="ARBA00023002"/>
    </source>
</evidence>
<dbReference type="PROSITE" id="PS00198">
    <property type="entry name" value="4FE4S_FER_1"/>
    <property type="match status" value="2"/>
</dbReference>
<dbReference type="NCBIfam" id="TIGR02175">
    <property type="entry name" value="PorC_KorC"/>
    <property type="match status" value="1"/>
</dbReference>
<dbReference type="NCBIfam" id="TIGR02179">
    <property type="entry name" value="PorD_KorD"/>
    <property type="match status" value="1"/>
</dbReference>
<dbReference type="InterPro" id="IPR002869">
    <property type="entry name" value="Pyrv_flavodox_OxRed_cen"/>
</dbReference>
<evidence type="ECO:0000259" key="4">
    <source>
        <dbReference type="PROSITE" id="PS51379"/>
    </source>
</evidence>
<dbReference type="Pfam" id="PF12838">
    <property type="entry name" value="Fer4_7"/>
    <property type="match status" value="1"/>
</dbReference>
<dbReference type="SUPFAM" id="SSF54862">
    <property type="entry name" value="4Fe-4S ferredoxins"/>
    <property type="match status" value="1"/>
</dbReference>
<dbReference type="InterPro" id="IPR017900">
    <property type="entry name" value="4Fe4S_Fe_S_CS"/>
</dbReference>
<protein>
    <recommendedName>
        <fullName evidence="1">pyruvate synthase</fullName>
        <ecNumber evidence="1">1.2.7.1</ecNumber>
    </recommendedName>
</protein>
<keyword evidence="2" id="KW-0560">Oxidoreductase</keyword>
<name>A0A7C5LBF9_CALS0</name>
<dbReference type="PANTHER" id="PTHR43366">
    <property type="entry name" value="PYRUVATE SYNTHASE SUBUNIT PORC"/>
    <property type="match status" value="1"/>
</dbReference>
<dbReference type="EC" id="1.2.7.1" evidence="1"/>
<dbReference type="PANTHER" id="PTHR43366:SF1">
    <property type="entry name" value="PYRUVATE SYNTHASE SUBUNIT PORC"/>
    <property type="match status" value="1"/>
</dbReference>
<feature type="domain" description="4Fe-4S ferredoxin-type" evidence="4">
    <location>
        <begin position="259"/>
        <end position="288"/>
    </location>
</feature>
<dbReference type="GO" id="GO:0019164">
    <property type="term" value="F:pyruvate synthase activity"/>
    <property type="evidence" value="ECO:0007669"/>
    <property type="project" value="UniProtKB-EC"/>
</dbReference>
<comment type="caution">
    <text evidence="5">The sequence shown here is derived from an EMBL/GenBank/DDBJ whole genome shotgun (WGS) entry which is preliminary data.</text>
</comment>
<dbReference type="EMBL" id="DRWN01000066">
    <property type="protein sequence ID" value="HHK69024.1"/>
    <property type="molecule type" value="Genomic_DNA"/>
</dbReference>
<dbReference type="AlphaFoldDB" id="A0A7C5LBF9"/>
<proteinExistence type="predicted"/>
<dbReference type="Gene3D" id="3.30.70.20">
    <property type="match status" value="1"/>
</dbReference>
<dbReference type="Pfam" id="PF01558">
    <property type="entry name" value="POR"/>
    <property type="match status" value="1"/>
</dbReference>
<dbReference type="Gene3D" id="3.40.920.10">
    <property type="entry name" value="Pyruvate-ferredoxin oxidoreductase, PFOR, domain III"/>
    <property type="match status" value="1"/>
</dbReference>
<sequence>MLKIRFHGRGGQGVKTSSHILGRAAFIEGFMAQDSPVYGAERRGAPVVAFTRISNSPILERGFIFDPDIVVVMDETLLDDWLARPLEGLKRGGVLFINTSPDAADERFRAGNVVKYSLTDAALTIVGKPVISSAAAAAAAKMTGFVKRKSVLEATVAELSELGLKDDVLERNLRLVGEVYDAVPRPVINVEPETMRREVVTLSSRHVLSLDILSLGNSTLRRTGNWRLYKPVVDYQKCTGCMVCYIYCPESAIVLDSAGKPLIDYENCKGCLVCLKECPLKAIDAVREVKVYA</sequence>
<evidence type="ECO:0000256" key="1">
    <source>
        <dbReference type="ARBA" id="ARBA00012822"/>
    </source>
</evidence>
<dbReference type="InterPro" id="IPR019752">
    <property type="entry name" value="Pyrv/ketoisovalerate_OxRed_cat"/>
</dbReference>
<dbReference type="InterPro" id="IPR011894">
    <property type="entry name" value="PorC_KorC"/>
</dbReference>
<dbReference type="InterPro" id="IPR011898">
    <property type="entry name" value="PorD_KorD"/>
</dbReference>